<accession>A0A483LW34</accession>
<dbReference type="AlphaFoldDB" id="A0A483LW34"/>
<evidence type="ECO:0000313" key="1">
    <source>
        <dbReference type="EMBL" id="TCX79243.1"/>
    </source>
</evidence>
<proteinExistence type="predicted"/>
<dbReference type="EMBL" id="SDCT01000113">
    <property type="protein sequence ID" value="TCX79243.1"/>
    <property type="molecule type" value="Genomic_DNA"/>
</dbReference>
<reference evidence="1" key="1">
    <citation type="submission" date="2019-01" db="EMBL/GenBank/DDBJ databases">
        <authorList>
            <person name="Lista F."/>
            <person name="Anselmo A."/>
        </authorList>
    </citation>
    <scope>NUCLEOTIDE SEQUENCE</scope>
    <source>
        <strain evidence="1">3S</strain>
    </source>
</reference>
<name>A0A483LW34_KLEPN</name>
<comment type="caution">
    <text evidence="1">The sequence shown here is derived from an EMBL/GenBank/DDBJ whole genome shotgun (WGS) entry which is preliminary data.</text>
</comment>
<organism evidence="1">
    <name type="scientific">Klebsiella pneumoniae</name>
    <dbReference type="NCBI Taxonomy" id="573"/>
    <lineage>
        <taxon>Bacteria</taxon>
        <taxon>Pseudomonadati</taxon>
        <taxon>Pseudomonadota</taxon>
        <taxon>Gammaproteobacteria</taxon>
        <taxon>Enterobacterales</taxon>
        <taxon>Enterobacteriaceae</taxon>
        <taxon>Klebsiella/Raoultella group</taxon>
        <taxon>Klebsiella</taxon>
        <taxon>Klebsiella pneumoniae complex</taxon>
    </lineage>
</organism>
<protein>
    <submittedName>
        <fullName evidence="1">Chaperonin</fullName>
    </submittedName>
</protein>
<sequence>MGKISERLRHARISEGHCVICGSYGLLSKEHVPPRCATTIQPMFQKTVSEHYYSDEIKPINAHAGATFKTICKNCNGNILGSLDHEIKVPIENFINLIRQYLAGVHFYGNVISTPFNAVPFLRAMEGHLLAATSVEVCKNALIDSEYYTPLRKFVLGENKKIEDTHDFYYWFYPNRTQITAQLTSIFNDGHLCHCSCMHFFPIAFLITFKDEGTYPAHASKLKLGDEKLYFYMTQGNLDYVAFPFAPLKGNQMMLMTDTFTSASYPLRTT</sequence>
<gene>
    <name evidence="1" type="ORF">ETF13_28275</name>
</gene>